<evidence type="ECO:0000256" key="1">
    <source>
        <dbReference type="SAM" id="Coils"/>
    </source>
</evidence>
<keyword evidence="1" id="KW-0175">Coiled coil</keyword>
<feature type="compositionally biased region" description="Basic and acidic residues" evidence="2">
    <location>
        <begin position="274"/>
        <end position="294"/>
    </location>
</feature>
<proteinExistence type="predicted"/>
<feature type="coiled-coil region" evidence="1">
    <location>
        <begin position="111"/>
        <end position="145"/>
    </location>
</feature>
<organism evidence="3 4">
    <name type="scientific">Kipferlia bialata</name>
    <dbReference type="NCBI Taxonomy" id="797122"/>
    <lineage>
        <taxon>Eukaryota</taxon>
        <taxon>Metamonada</taxon>
        <taxon>Carpediemonas-like organisms</taxon>
        <taxon>Kipferlia</taxon>
    </lineage>
</organism>
<accession>A0A9K3GIL0</accession>
<gene>
    <name evidence="3" type="ORF">KIPB_006913</name>
</gene>
<keyword evidence="4" id="KW-1185">Reference proteome</keyword>
<feature type="region of interest" description="Disordered" evidence="2">
    <location>
        <begin position="54"/>
        <end position="84"/>
    </location>
</feature>
<protein>
    <submittedName>
        <fullName evidence="3">Uncharacterized protein</fullName>
    </submittedName>
</protein>
<reference evidence="3 4" key="1">
    <citation type="journal article" date="2018" name="PLoS ONE">
        <title>The draft genome of Kipferlia bialata reveals reductive genome evolution in fornicate parasites.</title>
        <authorList>
            <person name="Tanifuji G."/>
            <person name="Takabayashi S."/>
            <person name="Kume K."/>
            <person name="Takagi M."/>
            <person name="Nakayama T."/>
            <person name="Kamikawa R."/>
            <person name="Inagaki Y."/>
            <person name="Hashimoto T."/>
        </authorList>
    </citation>
    <scope>NUCLEOTIDE SEQUENCE [LARGE SCALE GENOMIC DNA]</scope>
    <source>
        <strain evidence="3">NY0173</strain>
    </source>
</reference>
<evidence type="ECO:0000313" key="3">
    <source>
        <dbReference type="EMBL" id="GIQ85274.1"/>
    </source>
</evidence>
<feature type="non-terminal residue" evidence="3">
    <location>
        <position position="1"/>
    </location>
</feature>
<dbReference type="AlphaFoldDB" id="A0A9K3GIL0"/>
<sequence length="458" mass="49308">QQLKSTSESRAIAISENQNLLSRFEREKEYWQAEMRELRHSLSHTQKVRSIITSAMSTSPSAGKNGDGGDGERGKGGPGGEKSTMYDGVTGTQLSVGQVLQNSIANAADVNTGLLNFVNQLTEELEALQKKTTLYRSTIDRLRSQAAGDVSSGRRFSRSLEEKLQKNQASLIVYKRDNDGLKESLKTIGREILHVVELLGEGRNVPEGVPAALLDTDTATSAHISTLLVGAISSGVDPTPFHVAFPAPSRTGRLSAFSMSRHVEDEDSVSQQFHRTDSGSHHDRERERDRDRETPPGQSMSVTDPGPARLSRAAHTKRPPKSGSDIAQLPPLSAADIVSAAKAAGDSVLDLGGGAPSAVNALLHKHLQSAVSASRASAQVAARESYSREGVFTLPPDPEASEEDETTPEDQLVENAQVMLNTPIMASVKRRIVTRSSGTVVDVNTVRQEVGRYMQDAT</sequence>
<evidence type="ECO:0000256" key="2">
    <source>
        <dbReference type="SAM" id="MobiDB-lite"/>
    </source>
</evidence>
<comment type="caution">
    <text evidence="3">The sequence shown here is derived from an EMBL/GenBank/DDBJ whole genome shotgun (WGS) entry which is preliminary data.</text>
</comment>
<dbReference type="EMBL" id="BDIP01001856">
    <property type="protein sequence ID" value="GIQ85274.1"/>
    <property type="molecule type" value="Genomic_DNA"/>
</dbReference>
<name>A0A9K3GIL0_9EUKA</name>
<dbReference type="Proteomes" id="UP000265618">
    <property type="component" value="Unassembled WGS sequence"/>
</dbReference>
<evidence type="ECO:0000313" key="4">
    <source>
        <dbReference type="Proteomes" id="UP000265618"/>
    </source>
</evidence>
<dbReference type="OrthoDB" id="10680538at2759"/>
<feature type="region of interest" description="Disordered" evidence="2">
    <location>
        <begin position="262"/>
        <end position="329"/>
    </location>
</feature>